<dbReference type="AlphaFoldDB" id="G0NKY8"/>
<gene>
    <name evidence="2" type="ORF">CAEBREN_21134</name>
</gene>
<protein>
    <submittedName>
        <fullName evidence="2">Uncharacterized protein</fullName>
    </submittedName>
</protein>
<organism evidence="3">
    <name type="scientific">Caenorhabditis brenneri</name>
    <name type="common">Nematode worm</name>
    <dbReference type="NCBI Taxonomy" id="135651"/>
    <lineage>
        <taxon>Eukaryota</taxon>
        <taxon>Metazoa</taxon>
        <taxon>Ecdysozoa</taxon>
        <taxon>Nematoda</taxon>
        <taxon>Chromadorea</taxon>
        <taxon>Rhabditida</taxon>
        <taxon>Rhabditina</taxon>
        <taxon>Rhabditomorpha</taxon>
        <taxon>Rhabditoidea</taxon>
        <taxon>Rhabditidae</taxon>
        <taxon>Peloderinae</taxon>
        <taxon>Caenorhabditis</taxon>
    </lineage>
</organism>
<feature type="transmembrane region" description="Helical" evidence="1">
    <location>
        <begin position="16"/>
        <end position="38"/>
    </location>
</feature>
<dbReference type="Proteomes" id="UP000008068">
    <property type="component" value="Unassembled WGS sequence"/>
</dbReference>
<feature type="transmembrane region" description="Helical" evidence="1">
    <location>
        <begin position="80"/>
        <end position="98"/>
    </location>
</feature>
<reference evidence="3" key="1">
    <citation type="submission" date="2011-07" db="EMBL/GenBank/DDBJ databases">
        <authorList>
            <consortium name="Caenorhabditis brenneri Sequencing and Analysis Consortium"/>
            <person name="Wilson R.K."/>
        </authorList>
    </citation>
    <scope>NUCLEOTIDE SEQUENCE [LARGE SCALE GENOMIC DNA]</scope>
    <source>
        <strain evidence="3">PB2801</strain>
    </source>
</reference>
<name>G0NKY8_CAEBE</name>
<proteinExistence type="predicted"/>
<evidence type="ECO:0000313" key="2">
    <source>
        <dbReference type="EMBL" id="EGT33208.1"/>
    </source>
</evidence>
<keyword evidence="1" id="KW-0472">Membrane</keyword>
<dbReference type="InParanoid" id="G0NKY8"/>
<dbReference type="EMBL" id="GL379903">
    <property type="protein sequence ID" value="EGT33208.1"/>
    <property type="molecule type" value="Genomic_DNA"/>
</dbReference>
<keyword evidence="1" id="KW-0812">Transmembrane</keyword>
<evidence type="ECO:0000256" key="1">
    <source>
        <dbReference type="SAM" id="Phobius"/>
    </source>
</evidence>
<accession>G0NKY8</accession>
<dbReference type="HOGENOM" id="CLU_106868_0_0_1"/>
<keyword evidence="3" id="KW-1185">Reference proteome</keyword>
<dbReference type="OMA" id="PICVING"/>
<dbReference type="eggNOG" id="ENOG502THJ2">
    <property type="taxonomic scope" value="Eukaryota"/>
</dbReference>
<evidence type="ECO:0000313" key="3">
    <source>
        <dbReference type="Proteomes" id="UP000008068"/>
    </source>
</evidence>
<dbReference type="OrthoDB" id="5803828at2759"/>
<sequence length="226" mass="25843">MTSSCSRKTKSGIRHCAWWIMAFTATISMFTMGSFPIVKSMMIRYPIPDTNCVGGMCDDGPICVINGTILGGDFQNVDNYYTFPICTFAVIVNFFLIMRIVGSRFVNMFMTTFAFFCLIVFPIRFTFLAMQTLEFTAVGGDYYTLLLWDPTSYDCPLHSEYIDAVFLMHCRLILLLVDFFTFHALILCVPFYFVDDKINAHKYSSIHDEKMGIFAHPASMVIFQDV</sequence>
<feature type="transmembrane region" description="Helical" evidence="1">
    <location>
        <begin position="172"/>
        <end position="194"/>
    </location>
</feature>
<feature type="transmembrane region" description="Helical" evidence="1">
    <location>
        <begin position="105"/>
        <end position="125"/>
    </location>
</feature>
<keyword evidence="1" id="KW-1133">Transmembrane helix</keyword>